<keyword evidence="2" id="KW-1185">Reference proteome</keyword>
<proteinExistence type="predicted"/>
<evidence type="ECO:0000313" key="2">
    <source>
        <dbReference type="Proteomes" id="UP000785679"/>
    </source>
</evidence>
<dbReference type="Proteomes" id="UP000785679">
    <property type="component" value="Unassembled WGS sequence"/>
</dbReference>
<protein>
    <submittedName>
        <fullName evidence="1">Uncharacterized protein</fullName>
    </submittedName>
</protein>
<reference evidence="1" key="1">
    <citation type="submission" date="2019-06" db="EMBL/GenBank/DDBJ databases">
        <authorList>
            <person name="Zheng W."/>
        </authorList>
    </citation>
    <scope>NUCLEOTIDE SEQUENCE</scope>
    <source>
        <strain evidence="1">QDHG01</strain>
    </source>
</reference>
<comment type="caution">
    <text evidence="1">The sequence shown here is derived from an EMBL/GenBank/DDBJ whole genome shotgun (WGS) entry which is preliminary data.</text>
</comment>
<sequence length="573" mass="66331">MITNTAQFLNAWDKGYSNFVIRNVSASLLSEASQSSHLHVKDYEIYGSDPGTTLQTLITSKNISINILRLKDIVIDKTFIKERLPMIKKGLLDLETLELNVDFSRFFPEAELRDSIGKKVPQMNIYRIQKLKIVLVEGYNYNMDYIKTCIELILTYIKPNSELVIVSDRFNTIQTFKTVPKSTYIILLLKILKLINPRVTIMLESRPVIDQTMLVGVREMNSTIGQRRFKIKGAFEYSKDIDKRVIAKSHYAIYTGDKNIFMTDKEARLNIYPHLNTKIRKSQMGSGDTPCNCSTAIFCNEVQKQRIQEGEDGTALDMFLSKSTNLQSFYISMITKTIIPLQAKLQKDQPFPSSLNTLIFENPCGKNASLYIDIINKSRGQISKLILRIRDHFFNICLLLEKVDPAPLKELDISFEDSKEFNNEHFYDCIDVICKNLEILTIYHIEHNYHQMFRDRMDKILPKLDNLRTFKFKAFYSYSYAGKEMMLDTAVPPCLLLGQPPHLTSLVLLCDSIIIDVERLQELLKEINQNRTSKLAVKLQDTDNQVFYNMQIAKFKEMQKLYPMIELDVRISL</sequence>
<organism evidence="1 2">
    <name type="scientific">Halteria grandinella</name>
    <dbReference type="NCBI Taxonomy" id="5974"/>
    <lineage>
        <taxon>Eukaryota</taxon>
        <taxon>Sar</taxon>
        <taxon>Alveolata</taxon>
        <taxon>Ciliophora</taxon>
        <taxon>Intramacronucleata</taxon>
        <taxon>Spirotrichea</taxon>
        <taxon>Stichotrichia</taxon>
        <taxon>Sporadotrichida</taxon>
        <taxon>Halteriidae</taxon>
        <taxon>Halteria</taxon>
    </lineage>
</organism>
<name>A0A8J8NVG7_HALGN</name>
<dbReference type="EMBL" id="RRYP01005629">
    <property type="protein sequence ID" value="TNV81868.1"/>
    <property type="molecule type" value="Genomic_DNA"/>
</dbReference>
<accession>A0A8J8NVG7</accession>
<gene>
    <name evidence="1" type="ORF">FGO68_gene12350</name>
</gene>
<evidence type="ECO:0000313" key="1">
    <source>
        <dbReference type="EMBL" id="TNV81868.1"/>
    </source>
</evidence>
<dbReference type="AlphaFoldDB" id="A0A8J8NVG7"/>